<evidence type="ECO:0000256" key="9">
    <source>
        <dbReference type="ARBA" id="ARBA00023004"/>
    </source>
</evidence>
<dbReference type="GO" id="GO:0020037">
    <property type="term" value="F:heme binding"/>
    <property type="evidence" value="ECO:0007669"/>
    <property type="project" value="InterPro"/>
</dbReference>
<keyword evidence="8" id="KW-0560">Oxidoreductase</keyword>
<keyword evidence="5 14" id="KW-0812">Transmembrane</keyword>
<dbReference type="Gene3D" id="1.10.630.10">
    <property type="entry name" value="Cytochrome P450"/>
    <property type="match status" value="1"/>
</dbReference>
<dbReference type="PANTHER" id="PTHR24282:SF211">
    <property type="entry name" value="CYTOCHROME P450-RELATED"/>
    <property type="match status" value="1"/>
</dbReference>
<evidence type="ECO:0000313" key="15">
    <source>
        <dbReference type="EMBL" id="ATG29907.1"/>
    </source>
</evidence>
<proteinExistence type="evidence at transcript level"/>
<evidence type="ECO:0000256" key="2">
    <source>
        <dbReference type="ARBA" id="ARBA00005122"/>
    </source>
</evidence>
<dbReference type="GO" id="GO:0016020">
    <property type="term" value="C:membrane"/>
    <property type="evidence" value="ECO:0007669"/>
    <property type="project" value="UniProtKB-SubCell"/>
</dbReference>
<evidence type="ECO:0000256" key="14">
    <source>
        <dbReference type="SAM" id="Phobius"/>
    </source>
</evidence>
<dbReference type="InterPro" id="IPR001128">
    <property type="entry name" value="Cyt_P450"/>
</dbReference>
<dbReference type="AlphaFoldDB" id="A0A291FAU7"/>
<dbReference type="PANTHER" id="PTHR24282">
    <property type="entry name" value="CYTOCHROME P450 FAMILY MEMBER"/>
    <property type="match status" value="1"/>
</dbReference>
<keyword evidence="12 14" id="KW-0472">Membrane</keyword>
<dbReference type="InterPro" id="IPR036396">
    <property type="entry name" value="Cyt_P450_sf"/>
</dbReference>
<evidence type="ECO:0000256" key="10">
    <source>
        <dbReference type="ARBA" id="ARBA00023033"/>
    </source>
</evidence>
<dbReference type="PRINTS" id="PR00463">
    <property type="entry name" value="EP450I"/>
</dbReference>
<keyword evidence="9 13" id="KW-0408">Iron</keyword>
<reference evidence="15" key="1">
    <citation type="journal article" date="2017" name="Front. Plant Sci.">
        <title>Transcriptome Assembly and Systematic Identification of Novel Cytochrome P450s in Taxus chinensis.</title>
        <authorList>
            <person name="Liao W."/>
            <person name="Zhao S."/>
            <person name="Zhang M."/>
            <person name="Dong K."/>
            <person name="Chen Y."/>
            <person name="Fu C."/>
            <person name="Yu L."/>
        </authorList>
    </citation>
    <scope>NUCLEOTIDE SEQUENCE</scope>
</reference>
<feature type="transmembrane region" description="Helical" evidence="14">
    <location>
        <begin position="6"/>
        <end position="28"/>
    </location>
</feature>
<evidence type="ECO:0000256" key="12">
    <source>
        <dbReference type="ARBA" id="ARBA00023136"/>
    </source>
</evidence>
<evidence type="ECO:0000256" key="4">
    <source>
        <dbReference type="ARBA" id="ARBA00022617"/>
    </source>
</evidence>
<feature type="binding site" description="axial binding residue" evidence="13">
    <location>
        <position position="463"/>
    </location>
    <ligand>
        <name>heme</name>
        <dbReference type="ChEBI" id="CHEBI:30413"/>
    </ligand>
    <ligandPart>
        <name>Fe</name>
        <dbReference type="ChEBI" id="CHEBI:18248"/>
    </ligandPart>
</feature>
<accession>A0A291FAU7</accession>
<dbReference type="FunFam" id="1.10.630.10:FF:000029">
    <property type="entry name" value="Cytochrome P450 734A1"/>
    <property type="match status" value="1"/>
</dbReference>
<evidence type="ECO:0000256" key="5">
    <source>
        <dbReference type="ARBA" id="ARBA00022692"/>
    </source>
</evidence>
<dbReference type="UniPathway" id="UPA00842"/>
<dbReference type="SUPFAM" id="SSF48264">
    <property type="entry name" value="Cytochrome P450"/>
    <property type="match status" value="1"/>
</dbReference>
<evidence type="ECO:0000256" key="8">
    <source>
        <dbReference type="ARBA" id="ARBA00023002"/>
    </source>
</evidence>
<keyword evidence="7 14" id="KW-1133">Transmembrane helix</keyword>
<evidence type="ECO:0000256" key="6">
    <source>
        <dbReference type="ARBA" id="ARBA00022723"/>
    </source>
</evidence>
<dbReference type="Pfam" id="PF00067">
    <property type="entry name" value="p450"/>
    <property type="match status" value="1"/>
</dbReference>
<dbReference type="InterPro" id="IPR002401">
    <property type="entry name" value="Cyt_P450_E_grp-I"/>
</dbReference>
<evidence type="ECO:0000256" key="7">
    <source>
        <dbReference type="ARBA" id="ARBA00022989"/>
    </source>
</evidence>
<keyword evidence="11" id="KW-0876">Taxol biosynthesis</keyword>
<keyword evidence="4 13" id="KW-0349">Heme</keyword>
<dbReference type="EMBL" id="MF448586">
    <property type="protein sequence ID" value="ATG29907.1"/>
    <property type="molecule type" value="mRNA"/>
</dbReference>
<dbReference type="GO" id="GO:0005506">
    <property type="term" value="F:iron ion binding"/>
    <property type="evidence" value="ECO:0007669"/>
    <property type="project" value="InterPro"/>
</dbReference>
<comment type="cofactor">
    <cofactor evidence="13">
        <name>heme</name>
        <dbReference type="ChEBI" id="CHEBI:30413"/>
    </cofactor>
</comment>
<comment type="subcellular location">
    <subcellularLocation>
        <location evidence="1">Membrane</location>
    </subcellularLocation>
</comment>
<organism evidence="15">
    <name type="scientific">Taxus chinensis</name>
    <name type="common">Chinese yew</name>
    <name type="synonym">Taxus wallichiana var. chinensis</name>
    <dbReference type="NCBI Taxonomy" id="29808"/>
    <lineage>
        <taxon>Eukaryota</taxon>
        <taxon>Viridiplantae</taxon>
        <taxon>Streptophyta</taxon>
        <taxon>Embryophyta</taxon>
        <taxon>Tracheophyta</taxon>
        <taxon>Spermatophyta</taxon>
        <taxon>Pinopsida</taxon>
        <taxon>Pinidae</taxon>
        <taxon>Conifers II</taxon>
        <taxon>Cupressales</taxon>
        <taxon>Taxaceae</taxon>
        <taxon>Taxus</taxon>
    </lineage>
</organism>
<evidence type="ECO:0000256" key="13">
    <source>
        <dbReference type="PIRSR" id="PIRSR602401-1"/>
    </source>
</evidence>
<evidence type="ECO:0000256" key="3">
    <source>
        <dbReference type="ARBA" id="ARBA00010617"/>
    </source>
</evidence>
<evidence type="ECO:0000256" key="1">
    <source>
        <dbReference type="ARBA" id="ARBA00004370"/>
    </source>
</evidence>
<protein>
    <submittedName>
        <fullName evidence="15">CYP866A18</fullName>
    </submittedName>
</protein>
<dbReference type="InterPro" id="IPR050665">
    <property type="entry name" value="Cytochrome_P450_Monooxygen"/>
</dbReference>
<comment type="pathway">
    <text evidence="2">Alkaloid biosynthesis; taxol biosynthesis.</text>
</comment>
<dbReference type="GO" id="GO:0004497">
    <property type="term" value="F:monooxygenase activity"/>
    <property type="evidence" value="ECO:0007669"/>
    <property type="project" value="UniProtKB-KW"/>
</dbReference>
<sequence>MEWLFWVSTVVSAGLGILLLQLAIDIWWKPLQIKKHFEAQGIHGPPYELLYGNAPDIVRMANQESSKPLPLSGHNIVPRVLPAFHQWVKKYGHDYVFWFGTKPRLFVPHPELVKEILSSKFGHFEKIPYKQAGPKGLEGLEGEKWAQHRRILNPAFHMEVLKGMIPSIAESGTNMFREWSKLISSGANEFDVLKEFSILTSDIISRTAFGSSYAEGNHIFDLQAQQLLLLFERFRNVHIPGSRFIPTKKNRQRWGVDKEIKRCVRKVIEGRERSVGIEKSGDYGTDLLGLMMSSNKKQGGGKLQNNMSMNIDEIIAECQTFYIAGQETTTILLTWTIVLLGMHQDWQERARTEVLEVCGKNDLPNADNVNGLKIVGMILNESLRLYPPVVAINRQTYMPMKLGRLSLPAGTQLHIPILAMHHDPSLWGSDVHEFNPERFSQGISKAAKHPMAFMPFALGPRICIGQNFAILEAKVVLAMILQRFSFLISPHYIHAPVHSVSLKPQHGAQVIFHMN</sequence>
<dbReference type="PRINTS" id="PR00385">
    <property type="entry name" value="P450"/>
</dbReference>
<name>A0A291FAU7_TAXCH</name>
<comment type="similarity">
    <text evidence="3">Belongs to the cytochrome P450 family.</text>
</comment>
<evidence type="ECO:0000256" key="11">
    <source>
        <dbReference type="ARBA" id="ARBA00023059"/>
    </source>
</evidence>
<dbReference type="GO" id="GO:0042617">
    <property type="term" value="P:paclitaxel biosynthetic process"/>
    <property type="evidence" value="ECO:0007669"/>
    <property type="project" value="UniProtKB-UniPathway"/>
</dbReference>
<keyword evidence="6 13" id="KW-0479">Metal-binding</keyword>
<keyword evidence="10" id="KW-0503">Monooxygenase</keyword>
<dbReference type="GO" id="GO:0016705">
    <property type="term" value="F:oxidoreductase activity, acting on paired donors, with incorporation or reduction of molecular oxygen"/>
    <property type="evidence" value="ECO:0007669"/>
    <property type="project" value="InterPro"/>
</dbReference>